<sequence length="66" mass="8218">MYVTNYKKQIIYFSYTKINNWCCEINNQKKKKKKKKGEYSEKNILKKRYLMSNYNLTQLIFSYQKN</sequence>
<organism evidence="1 2">
    <name type="scientific">Plasmodium falciparum Vietnam Oak-Knoll</name>
    <name type="common">FVO</name>
    <dbReference type="NCBI Taxonomy" id="1036723"/>
    <lineage>
        <taxon>Eukaryota</taxon>
        <taxon>Sar</taxon>
        <taxon>Alveolata</taxon>
        <taxon>Apicomplexa</taxon>
        <taxon>Aconoidasida</taxon>
        <taxon>Haemosporida</taxon>
        <taxon>Plasmodiidae</taxon>
        <taxon>Plasmodium</taxon>
        <taxon>Plasmodium (Laverania)</taxon>
    </lineage>
</organism>
<evidence type="ECO:0000313" key="2">
    <source>
        <dbReference type="Proteomes" id="UP000030690"/>
    </source>
</evidence>
<reference evidence="1 2" key="1">
    <citation type="submission" date="2013-02" db="EMBL/GenBank/DDBJ databases">
        <title>The Genome Annotation of Plasmodium falciparum Vietnam Oak-Knoll (FVO).</title>
        <authorList>
            <consortium name="The Broad Institute Genome Sequencing Platform"/>
            <consortium name="The Broad Institute Genome Sequencing Center for Infectious Disease"/>
            <person name="Neafsey D."/>
            <person name="Hoffman S."/>
            <person name="Volkman S."/>
            <person name="Rosenthal P."/>
            <person name="Walker B."/>
            <person name="Young S.K."/>
            <person name="Zeng Q."/>
            <person name="Gargeya S."/>
            <person name="Fitzgerald M."/>
            <person name="Haas B."/>
            <person name="Abouelleil A."/>
            <person name="Allen A.W."/>
            <person name="Alvarado L."/>
            <person name="Arachchi H.M."/>
            <person name="Berlin A.M."/>
            <person name="Chapman S.B."/>
            <person name="Gainer-Dewar J."/>
            <person name="Goldberg J."/>
            <person name="Griggs A."/>
            <person name="Gujja S."/>
            <person name="Hansen M."/>
            <person name="Howarth C."/>
            <person name="Imamovic A."/>
            <person name="Ireland A."/>
            <person name="Larimer J."/>
            <person name="McCowan C."/>
            <person name="Murphy C."/>
            <person name="Pearson M."/>
            <person name="Poon T.W."/>
            <person name="Priest M."/>
            <person name="Roberts A."/>
            <person name="Saif S."/>
            <person name="Shea T."/>
            <person name="Sisk P."/>
            <person name="Sykes S."/>
            <person name="Wortman J."/>
            <person name="Nusbaum C."/>
            <person name="Birren B."/>
        </authorList>
    </citation>
    <scope>NUCLEOTIDE SEQUENCE [LARGE SCALE GENOMIC DNA]</scope>
    <source>
        <strain evidence="2">Vietnam Oak-Knoll (FVO)</strain>
    </source>
</reference>
<dbReference type="Proteomes" id="UP000030690">
    <property type="component" value="Unassembled WGS sequence"/>
</dbReference>
<dbReference type="AlphaFoldDB" id="A0A024UYH3"/>
<dbReference type="EMBL" id="KI925153">
    <property type="protein sequence ID" value="ETW15808.1"/>
    <property type="molecule type" value="Genomic_DNA"/>
</dbReference>
<evidence type="ECO:0000313" key="1">
    <source>
        <dbReference type="EMBL" id="ETW15808.1"/>
    </source>
</evidence>
<name>A0A024UYH3_PLAFA</name>
<reference evidence="1 2" key="2">
    <citation type="submission" date="2013-02" db="EMBL/GenBank/DDBJ databases">
        <title>The Genome Sequence of Plasmodium falciparum Vietnam Oak-Knoll (FVO).</title>
        <authorList>
            <consortium name="The Broad Institute Genome Sequencing Platform"/>
            <consortium name="The Broad Institute Genome Sequencing Center for Infectious Disease"/>
            <person name="Neafsey D."/>
            <person name="Cheeseman I."/>
            <person name="Volkman S."/>
            <person name="Adams J."/>
            <person name="Walker B."/>
            <person name="Young S.K."/>
            <person name="Zeng Q."/>
            <person name="Gargeya S."/>
            <person name="Fitzgerald M."/>
            <person name="Haas B."/>
            <person name="Abouelleil A."/>
            <person name="Alvarado L."/>
            <person name="Arachchi H.M."/>
            <person name="Berlin A.M."/>
            <person name="Chapman S.B."/>
            <person name="Dewar J."/>
            <person name="Goldberg J."/>
            <person name="Griggs A."/>
            <person name="Gujja S."/>
            <person name="Hansen M."/>
            <person name="Howarth C."/>
            <person name="Imamovic A."/>
            <person name="Larimer J."/>
            <person name="McCowan C."/>
            <person name="Murphy C."/>
            <person name="Neiman D."/>
            <person name="Pearson M."/>
            <person name="Priest M."/>
            <person name="Roberts A."/>
            <person name="Saif S."/>
            <person name="Shea T."/>
            <person name="Sisk P."/>
            <person name="Sykes S."/>
            <person name="Wortman J."/>
            <person name="Nusbaum C."/>
            <person name="Birren B."/>
        </authorList>
    </citation>
    <scope>NUCLEOTIDE SEQUENCE [LARGE SCALE GENOMIC DNA]</scope>
    <source>
        <strain evidence="2">Vietnam Oak-Knoll (FVO)</strain>
    </source>
</reference>
<proteinExistence type="predicted"/>
<accession>A0A024UYH3</accession>
<protein>
    <submittedName>
        <fullName evidence="1">Uncharacterized protein</fullName>
    </submittedName>
</protein>
<gene>
    <name evidence="1" type="ORF">PFFVO_05259</name>
</gene>